<dbReference type="Proteomes" id="UP000001880">
    <property type="component" value="Chromosome"/>
</dbReference>
<sequence length="417" mass="45552">MAKLCFVPWPEWGHVMPPLRLANDLIQRGHRVSMIVPPGYGERVASAGVEPVWWRDPRFAQAHAMTRNAADTAAFEAGDRLLTECVAADTEGETLRALLEAGGYDLVFADELVPATVVVAWSLGIPCVQTADGLPVDCLPPGPDLDERVREAAALEATFLHDYFEKNPAFASFDEFVERAGYRREWIDEDDPCAGVKMTTTLGKTLLFCPPTLAPAPHVGERYHFCQSLPRPDGRNHAPRAGSARTVCLSFGNYAARYPEGVRVASCLIEAMARVPDMHMRVLAFPPPLAECLPQARNVEFVGFVDQRALLHDGVRLMCTHGGLGSFKECAYTGTPVFVTPFWVDQPRNAATVEHLGMGAHVALDASDTEVRETFARALSSGEMLARAADVSERVHAFERQSSGADVVENLLRDIGA</sequence>
<dbReference type="SUPFAM" id="SSF53756">
    <property type="entry name" value="UDP-Glycosyltransferase/glycogen phosphorylase"/>
    <property type="match status" value="1"/>
</dbReference>
<dbReference type="CAZy" id="GT1">
    <property type="family name" value="Glycosyltransferase Family 1"/>
</dbReference>
<protein>
    <submittedName>
        <fullName evidence="3">UDP-glucuronosyl/UDP-glucosyltransferase</fullName>
    </submittedName>
</protein>
<evidence type="ECO:0000256" key="2">
    <source>
        <dbReference type="ARBA" id="ARBA00022679"/>
    </source>
</evidence>
<dbReference type="Pfam" id="PF00201">
    <property type="entry name" value="UDPGT"/>
    <property type="match status" value="1"/>
</dbReference>
<reference evidence="3 4" key="1">
    <citation type="journal article" date="2010" name="Stand. Genomic Sci.">
        <title>Complete genome sequence of Haliangium ochraceum type strain (SMP-2).</title>
        <authorList>
            <consortium name="US DOE Joint Genome Institute (JGI-PGF)"/>
            <person name="Ivanova N."/>
            <person name="Daum C."/>
            <person name="Lang E."/>
            <person name="Abt B."/>
            <person name="Kopitz M."/>
            <person name="Saunders E."/>
            <person name="Lapidus A."/>
            <person name="Lucas S."/>
            <person name="Glavina Del Rio T."/>
            <person name="Nolan M."/>
            <person name="Tice H."/>
            <person name="Copeland A."/>
            <person name="Cheng J.F."/>
            <person name="Chen F."/>
            <person name="Bruce D."/>
            <person name="Goodwin L."/>
            <person name="Pitluck S."/>
            <person name="Mavromatis K."/>
            <person name="Pati A."/>
            <person name="Mikhailova N."/>
            <person name="Chen A."/>
            <person name="Palaniappan K."/>
            <person name="Land M."/>
            <person name="Hauser L."/>
            <person name="Chang Y.J."/>
            <person name="Jeffries C.D."/>
            <person name="Detter J.C."/>
            <person name="Brettin T."/>
            <person name="Rohde M."/>
            <person name="Goker M."/>
            <person name="Bristow J."/>
            <person name="Markowitz V."/>
            <person name="Eisen J.A."/>
            <person name="Hugenholtz P."/>
            <person name="Kyrpides N.C."/>
            <person name="Klenk H.P."/>
        </authorList>
    </citation>
    <scope>NUCLEOTIDE SEQUENCE [LARGE SCALE GENOMIC DNA]</scope>
    <source>
        <strain evidence="4">DSM 14365 / CIP 107738 / JCM 11303 / AJ 13395 / SMP-2</strain>
    </source>
</reference>
<evidence type="ECO:0000313" key="3">
    <source>
        <dbReference type="EMBL" id="ACY13850.1"/>
    </source>
</evidence>
<dbReference type="GO" id="GO:0008194">
    <property type="term" value="F:UDP-glycosyltransferase activity"/>
    <property type="evidence" value="ECO:0007669"/>
    <property type="project" value="InterPro"/>
</dbReference>
<keyword evidence="2 3" id="KW-0808">Transferase</keyword>
<dbReference type="HOGENOM" id="CLU_658518_0_0_7"/>
<evidence type="ECO:0000256" key="1">
    <source>
        <dbReference type="ARBA" id="ARBA00022676"/>
    </source>
</evidence>
<keyword evidence="4" id="KW-1185">Reference proteome</keyword>
<dbReference type="InterPro" id="IPR002213">
    <property type="entry name" value="UDP_glucos_trans"/>
</dbReference>
<dbReference type="PANTHER" id="PTHR48043">
    <property type="entry name" value="EG:EG0003.4 PROTEIN-RELATED"/>
    <property type="match status" value="1"/>
</dbReference>
<organism evidence="3 4">
    <name type="scientific">Haliangium ochraceum (strain DSM 14365 / JCM 11303 / SMP-2)</name>
    <dbReference type="NCBI Taxonomy" id="502025"/>
    <lineage>
        <taxon>Bacteria</taxon>
        <taxon>Pseudomonadati</taxon>
        <taxon>Myxococcota</taxon>
        <taxon>Polyangia</taxon>
        <taxon>Haliangiales</taxon>
        <taxon>Kofleriaceae</taxon>
        <taxon>Haliangium</taxon>
    </lineage>
</organism>
<dbReference type="CDD" id="cd03784">
    <property type="entry name" value="GT1_Gtf-like"/>
    <property type="match status" value="1"/>
</dbReference>
<keyword evidence="1" id="KW-0328">Glycosyltransferase</keyword>
<dbReference type="Gene3D" id="3.40.50.2000">
    <property type="entry name" value="Glycogen Phosphorylase B"/>
    <property type="match status" value="2"/>
</dbReference>
<evidence type="ECO:0000313" key="4">
    <source>
        <dbReference type="Proteomes" id="UP000001880"/>
    </source>
</evidence>
<dbReference type="PANTHER" id="PTHR48043:SF145">
    <property type="entry name" value="FI06409P-RELATED"/>
    <property type="match status" value="1"/>
</dbReference>
<dbReference type="AlphaFoldDB" id="D0LTF5"/>
<dbReference type="RefSeq" id="WP_012826459.1">
    <property type="nucleotide sequence ID" value="NC_013440.1"/>
</dbReference>
<name>D0LTF5_HALO1</name>
<proteinExistence type="predicted"/>
<dbReference type="STRING" id="502025.Hoch_1292"/>
<dbReference type="KEGG" id="hoh:Hoch_1292"/>
<dbReference type="InterPro" id="IPR050271">
    <property type="entry name" value="UDP-glycosyltransferase"/>
</dbReference>
<dbReference type="EMBL" id="CP001804">
    <property type="protein sequence ID" value="ACY13850.1"/>
    <property type="molecule type" value="Genomic_DNA"/>
</dbReference>
<gene>
    <name evidence="3" type="ordered locus">Hoch_1292</name>
</gene>
<dbReference type="eggNOG" id="COG1819">
    <property type="taxonomic scope" value="Bacteria"/>
</dbReference>
<accession>D0LTF5</accession>